<dbReference type="InterPro" id="IPR003599">
    <property type="entry name" value="Ig_sub"/>
</dbReference>
<proteinExistence type="predicted"/>
<dbReference type="Proteomes" id="UP001460270">
    <property type="component" value="Unassembled WGS sequence"/>
</dbReference>
<name>A0AAW0MXG9_9GOBI</name>
<comment type="caution">
    <text evidence="3">The sequence shown here is derived from an EMBL/GenBank/DDBJ whole genome shotgun (WGS) entry which is preliminary data.</text>
</comment>
<dbReference type="SUPFAM" id="SSF48726">
    <property type="entry name" value="Immunoglobulin"/>
    <property type="match status" value="1"/>
</dbReference>
<evidence type="ECO:0000313" key="3">
    <source>
        <dbReference type="EMBL" id="KAK7881614.1"/>
    </source>
</evidence>
<accession>A0AAW0MXG9</accession>
<dbReference type="Pfam" id="PF13927">
    <property type="entry name" value="Ig_3"/>
    <property type="match status" value="1"/>
</dbReference>
<protein>
    <recommendedName>
        <fullName evidence="2">Ig-like domain-containing protein</fullName>
    </recommendedName>
</protein>
<evidence type="ECO:0000256" key="1">
    <source>
        <dbReference type="SAM" id="MobiDB-lite"/>
    </source>
</evidence>
<dbReference type="PANTHER" id="PTHR46013:SF4">
    <property type="entry name" value="B-CELL RECEPTOR CD22-RELATED"/>
    <property type="match status" value="1"/>
</dbReference>
<dbReference type="PANTHER" id="PTHR46013">
    <property type="entry name" value="VASCULAR CELL ADHESION MOLECULE 1"/>
    <property type="match status" value="1"/>
</dbReference>
<dbReference type="InterPro" id="IPR007110">
    <property type="entry name" value="Ig-like_dom"/>
</dbReference>
<dbReference type="PROSITE" id="PS50835">
    <property type="entry name" value="IG_LIKE"/>
    <property type="match status" value="1"/>
</dbReference>
<feature type="domain" description="Ig-like" evidence="2">
    <location>
        <begin position="21"/>
        <end position="103"/>
    </location>
</feature>
<feature type="compositionally biased region" description="Basic and acidic residues" evidence="1">
    <location>
        <begin position="189"/>
        <end position="199"/>
    </location>
</feature>
<evidence type="ECO:0000313" key="4">
    <source>
        <dbReference type="Proteomes" id="UP001460270"/>
    </source>
</evidence>
<feature type="region of interest" description="Disordered" evidence="1">
    <location>
        <begin position="179"/>
        <end position="199"/>
    </location>
</feature>
<dbReference type="InterPro" id="IPR013783">
    <property type="entry name" value="Ig-like_fold"/>
</dbReference>
<dbReference type="InterPro" id="IPR036179">
    <property type="entry name" value="Ig-like_dom_sf"/>
</dbReference>
<dbReference type="SMART" id="SM00409">
    <property type="entry name" value="IG"/>
    <property type="match status" value="1"/>
</dbReference>
<gene>
    <name evidence="3" type="ORF">WMY93_030023</name>
</gene>
<dbReference type="AlphaFoldDB" id="A0AAW0MXG9"/>
<dbReference type="EMBL" id="JBBPFD010000022">
    <property type="protein sequence ID" value="KAK7881614.1"/>
    <property type="molecule type" value="Genomic_DNA"/>
</dbReference>
<dbReference type="Gene3D" id="2.60.40.10">
    <property type="entry name" value="Immunoglobulins"/>
    <property type="match status" value="1"/>
</dbReference>
<reference evidence="4" key="1">
    <citation type="submission" date="2024-04" db="EMBL/GenBank/DDBJ databases">
        <title>Salinicola lusitanus LLJ914,a marine bacterium isolated from the Okinawa Trough.</title>
        <authorList>
            <person name="Li J."/>
        </authorList>
    </citation>
    <scope>NUCLEOTIDE SEQUENCE [LARGE SCALE GENOMIC DNA]</scope>
</reference>
<evidence type="ECO:0000259" key="2">
    <source>
        <dbReference type="PROSITE" id="PS50835"/>
    </source>
</evidence>
<keyword evidence="4" id="KW-1185">Reference proteome</keyword>
<organism evidence="3 4">
    <name type="scientific">Mugilogobius chulae</name>
    <name type="common">yellowstripe goby</name>
    <dbReference type="NCBI Taxonomy" id="88201"/>
    <lineage>
        <taxon>Eukaryota</taxon>
        <taxon>Metazoa</taxon>
        <taxon>Chordata</taxon>
        <taxon>Craniata</taxon>
        <taxon>Vertebrata</taxon>
        <taxon>Euteleostomi</taxon>
        <taxon>Actinopterygii</taxon>
        <taxon>Neopterygii</taxon>
        <taxon>Teleostei</taxon>
        <taxon>Neoteleostei</taxon>
        <taxon>Acanthomorphata</taxon>
        <taxon>Gobiaria</taxon>
        <taxon>Gobiiformes</taxon>
        <taxon>Gobioidei</taxon>
        <taxon>Gobiidae</taxon>
        <taxon>Gobionellinae</taxon>
        <taxon>Mugilogobius</taxon>
    </lineage>
</organism>
<sequence length="199" mass="21522">MDPVCSGDSCSNVPCVPSDGPKNTSAVVSPSGSLSAGQSMTLSCSSRAKPPVQHFTWFRHSSQGPVKVTEGQTYTFNICEEGKYYCEASNQLGNGTSSDIRLQTTVWVSSEHLSYPTNPNLAGDLEMGFRGLHGSCLMQIKDAPGIPSITVSGDQTETEVVTITCSLSLPVHLPLLNSHGPPPRHCQHHREQLRRDIYH</sequence>